<comment type="caution">
    <text evidence="1">The sequence shown here is derived from an EMBL/GenBank/DDBJ whole genome shotgun (WGS) entry which is preliminary data.</text>
</comment>
<dbReference type="AlphaFoldDB" id="A0A7X4K917"/>
<dbReference type="RefSeq" id="WP_160986545.1">
    <property type="nucleotide sequence ID" value="NZ_WVTD01000010.1"/>
</dbReference>
<proteinExistence type="predicted"/>
<dbReference type="Proteomes" id="UP000465810">
    <property type="component" value="Unassembled WGS sequence"/>
</dbReference>
<sequence length="142" mass="15961">MLKPEGYTIRFPVEGGPAGKHGSVAFDDKLWKSFGKAPEKGKAQIEAIMKMWCRFGPSDLPESKFKFQDRYEKGGKGVRIDEFKGWQVRFYGTTVEVDGKPMFLVTGADLAKKRTRADPDILNAAGKAAYNLVYPEKNRPKK</sequence>
<dbReference type="EMBL" id="WVTD01000010">
    <property type="protein sequence ID" value="MYL98918.1"/>
    <property type="molecule type" value="Genomic_DNA"/>
</dbReference>
<accession>A0A7X4K917</accession>
<gene>
    <name evidence="1" type="ORF">GR702_14215</name>
</gene>
<protein>
    <submittedName>
        <fullName evidence="1">Uncharacterized protein</fullName>
    </submittedName>
</protein>
<organism evidence="1 2">
    <name type="scientific">Novosphingobium silvae</name>
    <dbReference type="NCBI Taxonomy" id="2692619"/>
    <lineage>
        <taxon>Bacteria</taxon>
        <taxon>Pseudomonadati</taxon>
        <taxon>Pseudomonadota</taxon>
        <taxon>Alphaproteobacteria</taxon>
        <taxon>Sphingomonadales</taxon>
        <taxon>Sphingomonadaceae</taxon>
        <taxon>Novosphingobium</taxon>
    </lineage>
</organism>
<name>A0A7X4K917_9SPHN</name>
<keyword evidence="2" id="KW-1185">Reference proteome</keyword>
<evidence type="ECO:0000313" key="2">
    <source>
        <dbReference type="Proteomes" id="UP000465810"/>
    </source>
</evidence>
<reference evidence="1 2" key="1">
    <citation type="submission" date="2019-12" db="EMBL/GenBank/DDBJ databases">
        <authorList>
            <person name="Feng G."/>
            <person name="Zhu H."/>
        </authorList>
    </citation>
    <scope>NUCLEOTIDE SEQUENCE [LARGE SCALE GENOMIC DNA]</scope>
    <source>
        <strain evidence="1 2">FGD1</strain>
    </source>
</reference>
<evidence type="ECO:0000313" key="1">
    <source>
        <dbReference type="EMBL" id="MYL98918.1"/>
    </source>
</evidence>